<dbReference type="InterPro" id="IPR000032">
    <property type="entry name" value="HPr-like"/>
</dbReference>
<dbReference type="EMBL" id="JAVDQG010000004">
    <property type="protein sequence ID" value="MDR6226346.1"/>
    <property type="molecule type" value="Genomic_DNA"/>
</dbReference>
<dbReference type="SUPFAM" id="SSF55594">
    <property type="entry name" value="HPr-like"/>
    <property type="match status" value="1"/>
</dbReference>
<protein>
    <submittedName>
        <fullName evidence="2">Phosphotransferase system HPr-like phosphotransfer protein</fullName>
    </submittedName>
</protein>
<dbReference type="RefSeq" id="WP_309866047.1">
    <property type="nucleotide sequence ID" value="NZ_JAVDQG010000004.1"/>
</dbReference>
<reference evidence="2 3" key="1">
    <citation type="submission" date="2023-07" db="EMBL/GenBank/DDBJ databases">
        <title>Genomic Encyclopedia of Type Strains, Phase IV (KMG-IV): sequencing the most valuable type-strain genomes for metagenomic binning, comparative biology and taxonomic classification.</title>
        <authorList>
            <person name="Goeker M."/>
        </authorList>
    </citation>
    <scope>NUCLEOTIDE SEQUENCE [LARGE SCALE GENOMIC DNA]</scope>
    <source>
        <strain evidence="2 3">DSM 45903</strain>
    </source>
</reference>
<feature type="domain" description="HPr" evidence="1">
    <location>
        <begin position="25"/>
        <end position="86"/>
    </location>
</feature>
<dbReference type="InterPro" id="IPR035895">
    <property type="entry name" value="HPr-like_sf"/>
</dbReference>
<evidence type="ECO:0000313" key="2">
    <source>
        <dbReference type="EMBL" id="MDR6226346.1"/>
    </source>
</evidence>
<gene>
    <name evidence="2" type="ORF">JOE21_002352</name>
</gene>
<keyword evidence="3" id="KW-1185">Reference proteome</keyword>
<sequence length="98" mass="10830">MKQGKMFITLPEHFLTGCFNQVLNLVAVNSRYESTILFQKNNEICDGKSLSGLTSFFSTVKSGEHIWLYTDGTDADKALKSIKKVLSGVTPIARTQIG</sequence>
<organism evidence="2 3">
    <name type="scientific">Desmospora profundinema</name>
    <dbReference type="NCBI Taxonomy" id="1571184"/>
    <lineage>
        <taxon>Bacteria</taxon>
        <taxon>Bacillati</taxon>
        <taxon>Bacillota</taxon>
        <taxon>Bacilli</taxon>
        <taxon>Bacillales</taxon>
        <taxon>Thermoactinomycetaceae</taxon>
        <taxon>Desmospora</taxon>
    </lineage>
</organism>
<accession>A0ABU1INI2</accession>
<evidence type="ECO:0000313" key="3">
    <source>
        <dbReference type="Proteomes" id="UP001185012"/>
    </source>
</evidence>
<name>A0ABU1INI2_9BACL</name>
<dbReference type="Pfam" id="PF00381">
    <property type="entry name" value="PTS-HPr"/>
    <property type="match status" value="1"/>
</dbReference>
<dbReference type="Proteomes" id="UP001185012">
    <property type="component" value="Unassembled WGS sequence"/>
</dbReference>
<proteinExistence type="predicted"/>
<dbReference type="Gene3D" id="3.30.1340.10">
    <property type="entry name" value="HPr-like"/>
    <property type="match status" value="1"/>
</dbReference>
<evidence type="ECO:0000259" key="1">
    <source>
        <dbReference type="Pfam" id="PF00381"/>
    </source>
</evidence>
<comment type="caution">
    <text evidence="2">The sequence shown here is derived from an EMBL/GenBank/DDBJ whole genome shotgun (WGS) entry which is preliminary data.</text>
</comment>